<dbReference type="InterPro" id="IPR050638">
    <property type="entry name" value="AA-Vitamin_Transporters"/>
</dbReference>
<feature type="transmembrane region" description="Helical" evidence="6">
    <location>
        <begin position="21"/>
        <end position="42"/>
    </location>
</feature>
<dbReference type="InterPro" id="IPR037185">
    <property type="entry name" value="EmrE-like"/>
</dbReference>
<feature type="transmembrane region" description="Helical" evidence="6">
    <location>
        <begin position="48"/>
        <end position="65"/>
    </location>
</feature>
<keyword evidence="10" id="KW-1185">Reference proteome</keyword>
<evidence type="ECO:0000256" key="3">
    <source>
        <dbReference type="ARBA" id="ARBA00022692"/>
    </source>
</evidence>
<dbReference type="InterPro" id="IPR000620">
    <property type="entry name" value="EamA_dom"/>
</dbReference>
<feature type="transmembrane region" description="Helical" evidence="6">
    <location>
        <begin position="102"/>
        <end position="122"/>
    </location>
</feature>
<dbReference type="SUPFAM" id="SSF103481">
    <property type="entry name" value="Multidrug resistance efflux transporter EmrE"/>
    <property type="match status" value="2"/>
</dbReference>
<evidence type="ECO:0000256" key="7">
    <source>
        <dbReference type="SAM" id="SignalP"/>
    </source>
</evidence>
<feature type="transmembrane region" description="Helical" evidence="6">
    <location>
        <begin position="224"/>
        <end position="242"/>
    </location>
</feature>
<comment type="similarity">
    <text evidence="2">Belongs to the EamA transporter family.</text>
</comment>
<evidence type="ECO:0000313" key="10">
    <source>
        <dbReference type="Proteomes" id="UP001227101"/>
    </source>
</evidence>
<name>A0ABY8XLH7_9PSEU</name>
<dbReference type="Proteomes" id="UP001227101">
    <property type="component" value="Chromosome"/>
</dbReference>
<feature type="transmembrane region" description="Helical" evidence="6">
    <location>
        <begin position="193"/>
        <end position="212"/>
    </location>
</feature>
<accession>A0ABY8XLH7</accession>
<dbReference type="RefSeq" id="WP_285453550.1">
    <property type="nucleotide sequence ID" value="NZ_CP127173.1"/>
</dbReference>
<feature type="domain" description="EamA" evidence="8">
    <location>
        <begin position="26"/>
        <end position="148"/>
    </location>
</feature>
<evidence type="ECO:0000256" key="5">
    <source>
        <dbReference type="ARBA" id="ARBA00023136"/>
    </source>
</evidence>
<gene>
    <name evidence="9" type="ORF">QP939_47745</name>
</gene>
<keyword evidence="5 6" id="KW-0472">Membrane</keyword>
<evidence type="ECO:0000256" key="4">
    <source>
        <dbReference type="ARBA" id="ARBA00022989"/>
    </source>
</evidence>
<dbReference type="EMBL" id="CP127173">
    <property type="protein sequence ID" value="WIV56410.1"/>
    <property type="molecule type" value="Genomic_DNA"/>
</dbReference>
<feature type="transmembrane region" description="Helical" evidence="6">
    <location>
        <begin position="279"/>
        <end position="296"/>
    </location>
</feature>
<evidence type="ECO:0000256" key="1">
    <source>
        <dbReference type="ARBA" id="ARBA00004141"/>
    </source>
</evidence>
<feature type="transmembrane region" description="Helical" evidence="6">
    <location>
        <begin position="254"/>
        <end position="273"/>
    </location>
</feature>
<comment type="subcellular location">
    <subcellularLocation>
        <location evidence="1">Membrane</location>
        <topology evidence="1">Multi-pass membrane protein</topology>
    </subcellularLocation>
</comment>
<reference evidence="9 10" key="1">
    <citation type="submission" date="2023-06" db="EMBL/GenBank/DDBJ databases">
        <authorList>
            <person name="Oyuntsetseg B."/>
            <person name="Kim S.B."/>
        </authorList>
    </citation>
    <scope>NUCLEOTIDE SEQUENCE [LARGE SCALE GENOMIC DNA]</scope>
    <source>
        <strain evidence="9 10">2-2</strain>
    </source>
</reference>
<evidence type="ECO:0000313" key="9">
    <source>
        <dbReference type="EMBL" id="WIV56410.1"/>
    </source>
</evidence>
<evidence type="ECO:0000256" key="6">
    <source>
        <dbReference type="SAM" id="Phobius"/>
    </source>
</evidence>
<sequence>MRVTVRRNRATTWPAALSSPWAMAAGALGVSTSAVLIGVSGASPGTATFYRCALAAAILLPLAVFERRREGHPAKRQRIYASVAGVLFAGDALWWTQAIGEVGAGLSTVLVNAQVVLVPLLALAVDREPVSRRFLAILPVMIIGIVLTGGVLEHGAGRDPVGGTIHALLAATCYSGFLFLLRRGGSSGRPVQSYSYVLVSAALVSLGAGFLWHGMTLAPGWTQLGWLLLVALGGQVAGWLLVAIATPHLPSETGAALLMLTPIGALVLGAVALGERPSALQITGSAAILVGAFFVSRNANRAGHRD</sequence>
<dbReference type="Gene3D" id="1.10.3730.20">
    <property type="match status" value="1"/>
</dbReference>
<keyword evidence="4 6" id="KW-1133">Transmembrane helix</keyword>
<feature type="domain" description="EamA" evidence="8">
    <location>
        <begin position="163"/>
        <end position="296"/>
    </location>
</feature>
<evidence type="ECO:0000259" key="8">
    <source>
        <dbReference type="Pfam" id="PF00892"/>
    </source>
</evidence>
<proteinExistence type="inferred from homology"/>
<keyword evidence="3 6" id="KW-0812">Transmembrane</keyword>
<dbReference type="PANTHER" id="PTHR32322:SF2">
    <property type="entry name" value="EAMA DOMAIN-CONTAINING PROTEIN"/>
    <property type="match status" value="1"/>
</dbReference>
<evidence type="ECO:0000256" key="2">
    <source>
        <dbReference type="ARBA" id="ARBA00007362"/>
    </source>
</evidence>
<protein>
    <submittedName>
        <fullName evidence="9">DMT family transporter</fullName>
    </submittedName>
</protein>
<feature type="transmembrane region" description="Helical" evidence="6">
    <location>
        <begin position="77"/>
        <end position="96"/>
    </location>
</feature>
<feature type="chain" id="PRO_5045347874" evidence="7">
    <location>
        <begin position="25"/>
        <end position="306"/>
    </location>
</feature>
<feature type="signal peptide" evidence="7">
    <location>
        <begin position="1"/>
        <end position="24"/>
    </location>
</feature>
<feature type="transmembrane region" description="Helical" evidence="6">
    <location>
        <begin position="164"/>
        <end position="181"/>
    </location>
</feature>
<feature type="transmembrane region" description="Helical" evidence="6">
    <location>
        <begin position="134"/>
        <end position="152"/>
    </location>
</feature>
<dbReference type="PANTHER" id="PTHR32322">
    <property type="entry name" value="INNER MEMBRANE TRANSPORTER"/>
    <property type="match status" value="1"/>
</dbReference>
<organism evidence="9 10">
    <name type="scientific">Amycolatopsis nalaikhensis</name>
    <dbReference type="NCBI Taxonomy" id="715472"/>
    <lineage>
        <taxon>Bacteria</taxon>
        <taxon>Bacillati</taxon>
        <taxon>Actinomycetota</taxon>
        <taxon>Actinomycetes</taxon>
        <taxon>Pseudonocardiales</taxon>
        <taxon>Pseudonocardiaceae</taxon>
        <taxon>Amycolatopsis</taxon>
    </lineage>
</organism>
<dbReference type="Pfam" id="PF00892">
    <property type="entry name" value="EamA"/>
    <property type="match status" value="2"/>
</dbReference>
<keyword evidence="7" id="KW-0732">Signal</keyword>